<dbReference type="InterPro" id="IPR000182">
    <property type="entry name" value="GNAT_dom"/>
</dbReference>
<dbReference type="InterPro" id="IPR016181">
    <property type="entry name" value="Acyl_CoA_acyltransferase"/>
</dbReference>
<dbReference type="AlphaFoldDB" id="A0A7D7C7S0"/>
<dbReference type="PROSITE" id="PS51186">
    <property type="entry name" value="GNAT"/>
    <property type="match status" value="1"/>
</dbReference>
<accession>A0A7D7C7S0</accession>
<name>A0A7D7C7S0_BACVE</name>
<dbReference type="GO" id="GO:0016747">
    <property type="term" value="F:acyltransferase activity, transferring groups other than amino-acyl groups"/>
    <property type="evidence" value="ECO:0007669"/>
    <property type="project" value="InterPro"/>
</dbReference>
<evidence type="ECO:0000313" key="2">
    <source>
        <dbReference type="Proteomes" id="UP000587477"/>
    </source>
</evidence>
<reference evidence="2" key="1">
    <citation type="submission" date="2020-10" db="EMBL/GenBank/DDBJ databases">
        <title>Complete genome sequence of Bacillus velezensis NST6.</title>
        <authorList>
            <person name="Choi J."/>
        </authorList>
    </citation>
    <scope>NUCLEOTIDE SEQUENCE [LARGE SCALE GENOMIC DNA]</scope>
    <source>
        <strain evidence="2">NST6</strain>
    </source>
</reference>
<dbReference type="Proteomes" id="UP000587477">
    <property type="component" value="Chromosome"/>
</dbReference>
<dbReference type="CDD" id="cd04301">
    <property type="entry name" value="NAT_SF"/>
    <property type="match status" value="1"/>
</dbReference>
<dbReference type="EMBL" id="CP063687">
    <property type="protein sequence ID" value="QOY28227.1"/>
    <property type="molecule type" value="Genomic_DNA"/>
</dbReference>
<protein>
    <submittedName>
        <fullName evidence="1">Uncharacterized protein</fullName>
    </submittedName>
</protein>
<dbReference type="Gene3D" id="3.40.630.30">
    <property type="match status" value="1"/>
</dbReference>
<gene>
    <name evidence="1" type="ORF">BACVE_003267</name>
</gene>
<proteinExistence type="predicted"/>
<dbReference type="Pfam" id="PF00583">
    <property type="entry name" value="Acetyltransf_1"/>
    <property type="match status" value="1"/>
</dbReference>
<evidence type="ECO:0000313" key="1">
    <source>
        <dbReference type="EMBL" id="QOY28227.1"/>
    </source>
</evidence>
<dbReference type="SUPFAM" id="SSF55729">
    <property type="entry name" value="Acyl-CoA N-acyltransferases (Nat)"/>
    <property type="match status" value="1"/>
</dbReference>
<organism evidence="1 2">
    <name type="scientific">Bacillus velezensis</name>
    <dbReference type="NCBI Taxonomy" id="492670"/>
    <lineage>
        <taxon>Bacteria</taxon>
        <taxon>Bacillati</taxon>
        <taxon>Bacillota</taxon>
        <taxon>Bacilli</taxon>
        <taxon>Bacillales</taxon>
        <taxon>Bacillaceae</taxon>
        <taxon>Bacillus</taxon>
        <taxon>Bacillus amyloliquefaciens group</taxon>
    </lineage>
</organism>
<sequence>MYFKRINVNKHKETAVSFREDSFFVSFGTADHFNKDEYLRWLSSQIKCFPDGFMLLLHNGQPIGQLEASIKFYRSQKIGYVHLYYMTEQQRGRGSGTKLHQYANQFFRANGVSEYHLRVSPGNEAALSFYRKKNMEVIGSECNGKVLRMRGAVPPE</sequence>
<dbReference type="RefSeq" id="WP_063636714.1">
    <property type="nucleotide sequence ID" value="NZ_BDDG01000002.1"/>
</dbReference>